<sequence length="58" mass="5797">MEASPENVPSGFAAGATEPDGVLLTHALIAHGSPADSARPVSSTKDGLKNSSRNCSSC</sequence>
<gene>
    <name evidence="2" type="ORF">HNR26_000804</name>
</gene>
<reference evidence="2 3" key="1">
    <citation type="submission" date="2020-08" db="EMBL/GenBank/DDBJ databases">
        <title>Genomic Encyclopedia of Type Strains, Phase IV (KMG-IV): sequencing the most valuable type-strain genomes for metagenomic binning, comparative biology and taxonomic classification.</title>
        <authorList>
            <person name="Goeker M."/>
        </authorList>
    </citation>
    <scope>NUCLEOTIDE SEQUENCE [LARGE SCALE GENOMIC DNA]</scope>
    <source>
        <strain evidence="2 3">DSM 26376</strain>
    </source>
</reference>
<feature type="region of interest" description="Disordered" evidence="1">
    <location>
        <begin position="32"/>
        <end position="58"/>
    </location>
</feature>
<proteinExistence type="predicted"/>
<dbReference type="RefSeq" id="WP_377344332.1">
    <property type="nucleotide sequence ID" value="NZ_JBHRVS010000001.1"/>
</dbReference>
<evidence type="ECO:0000256" key="1">
    <source>
        <dbReference type="SAM" id="MobiDB-lite"/>
    </source>
</evidence>
<dbReference type="EMBL" id="JACHGA010000001">
    <property type="protein sequence ID" value="MBB5274766.1"/>
    <property type="molecule type" value="Genomic_DNA"/>
</dbReference>
<organism evidence="2 3">
    <name type="scientific">Rhizobium rosettiformans</name>
    <dbReference type="NCBI Taxonomy" id="1368430"/>
    <lineage>
        <taxon>Bacteria</taxon>
        <taxon>Pseudomonadati</taxon>
        <taxon>Pseudomonadota</taxon>
        <taxon>Alphaproteobacteria</taxon>
        <taxon>Hyphomicrobiales</taxon>
        <taxon>Rhizobiaceae</taxon>
        <taxon>Rhizobium/Agrobacterium group</taxon>
        <taxon>Rhizobium</taxon>
    </lineage>
</organism>
<accession>A0A7W8MB28</accession>
<evidence type="ECO:0000313" key="2">
    <source>
        <dbReference type="EMBL" id="MBB5274766.1"/>
    </source>
</evidence>
<dbReference type="Proteomes" id="UP000550895">
    <property type="component" value="Unassembled WGS sequence"/>
</dbReference>
<feature type="compositionally biased region" description="Polar residues" evidence="1">
    <location>
        <begin position="40"/>
        <end position="58"/>
    </location>
</feature>
<keyword evidence="3" id="KW-1185">Reference proteome</keyword>
<protein>
    <submittedName>
        <fullName evidence="2">Uncharacterized protein</fullName>
    </submittedName>
</protein>
<dbReference type="AlphaFoldDB" id="A0A7W8MB28"/>
<comment type="caution">
    <text evidence="2">The sequence shown here is derived from an EMBL/GenBank/DDBJ whole genome shotgun (WGS) entry which is preliminary data.</text>
</comment>
<name>A0A7W8MB28_9HYPH</name>
<evidence type="ECO:0000313" key="3">
    <source>
        <dbReference type="Proteomes" id="UP000550895"/>
    </source>
</evidence>